<dbReference type="PROSITE" id="PS51158">
    <property type="entry name" value="ALPHA_KINASE"/>
    <property type="match status" value="1"/>
</dbReference>
<sequence length="685" mass="76336">MVHHSRSNGYHSENQQQTLHGKCVSEPEGNNNNNADDDDAVVNDTTDKSGRQEHEEIIAMMCDEWAGAGLPAIGEDTKMKTEVLASATNRRRLSSSMSDEQQGQNQADASAMLPRTRLGSFHGVASPNGNANGDVTVQRTSVAFQAPHMRRRRFHSSDMIIKHSHGNSAGSAGSMDSPTWAFKQWVNSSGSHVPTHQVGGSGSYHEYTGTGLPPARHRCRRRTLSETNAKSTAAFVDLVRLEADDDFEDMDDDDDVDSERGETVTRQRHASEDSNASSCSAYSGQSRTISRSPGSDGERQSFEKLLNLQKLYQEGFITVTEFKERRLQLVDELTMTTTDKTIAKTTDLLQSDLPIIYREPPDFSLLRDRDAIKHVFDSEERQWTTHRIKVKIDPQPFAKGGLRQVYQLQDLSVPPDALAGSATYVAKIAMDPNENPDTYFRDVEMQAVAAKFAKLYNSYNPPRRVEFLGAWILQLIPTNDPDAEDITMRGTICGVEPFIAGEYHKHNNNFGYVSELERNTPQAFSHFTYEASGHQILVVDIQGVGDHYTDPQIHTRRGKEFGKGNLSIRGFERFLESHRCNAICKYLKLPLNNPKEDCDVSAAAGGAYNPKGTVPAQPYMSQPRVRVDKVESELCHYSGDSTAFQRYQAKKHKEAQDKADAQAFLAAMKQQKKCTWCGIPTCSVS</sequence>
<dbReference type="EMBL" id="DAKRPA010000001">
    <property type="protein sequence ID" value="DBA05399.1"/>
    <property type="molecule type" value="Genomic_DNA"/>
</dbReference>
<dbReference type="PANTHER" id="PTHR45992">
    <property type="entry name" value="EUKARYOTIC ELONGATION FACTOR 2 KINASE-RELATED"/>
    <property type="match status" value="1"/>
</dbReference>
<dbReference type="FunFam" id="3.20.200.10:FF:000002">
    <property type="entry name" value="Eukaryotic elongation factor 2 kinase"/>
    <property type="match status" value="1"/>
</dbReference>
<dbReference type="Gene3D" id="3.20.200.10">
    <property type="entry name" value="MHCK/EF2 kinase"/>
    <property type="match status" value="1"/>
</dbReference>
<feature type="compositionally biased region" description="Polar residues" evidence="6">
    <location>
        <begin position="273"/>
        <end position="293"/>
    </location>
</feature>
<gene>
    <name evidence="8" type="ORF">N0F65_007561</name>
</gene>
<dbReference type="SMART" id="SM00811">
    <property type="entry name" value="Alpha_kinase"/>
    <property type="match status" value="1"/>
</dbReference>
<keyword evidence="3" id="KW-0547">Nucleotide-binding</keyword>
<feature type="region of interest" description="Disordered" evidence="6">
    <location>
        <begin position="1"/>
        <end position="46"/>
    </location>
</feature>
<feature type="compositionally biased region" description="Basic and acidic residues" evidence="6">
    <location>
        <begin position="258"/>
        <end position="272"/>
    </location>
</feature>
<evidence type="ECO:0000256" key="3">
    <source>
        <dbReference type="ARBA" id="ARBA00022741"/>
    </source>
</evidence>
<dbReference type="SUPFAM" id="SSF56112">
    <property type="entry name" value="Protein kinase-like (PK-like)"/>
    <property type="match status" value="1"/>
</dbReference>
<proteinExistence type="predicted"/>
<evidence type="ECO:0000256" key="5">
    <source>
        <dbReference type="ARBA" id="ARBA00022840"/>
    </source>
</evidence>
<dbReference type="GO" id="GO:0004674">
    <property type="term" value="F:protein serine/threonine kinase activity"/>
    <property type="evidence" value="ECO:0007669"/>
    <property type="project" value="UniProtKB-KW"/>
</dbReference>
<dbReference type="InterPro" id="IPR004166">
    <property type="entry name" value="a-kinase_dom"/>
</dbReference>
<feature type="compositionally biased region" description="Polar residues" evidence="6">
    <location>
        <begin position="94"/>
        <end position="108"/>
    </location>
</feature>
<dbReference type="Proteomes" id="UP001146120">
    <property type="component" value="Unassembled WGS sequence"/>
</dbReference>
<dbReference type="Gene3D" id="3.30.200.20">
    <property type="entry name" value="Phosphorylase Kinase, domain 1"/>
    <property type="match status" value="2"/>
</dbReference>
<keyword evidence="4" id="KW-0418">Kinase</keyword>
<feature type="domain" description="Alpha-type protein kinase" evidence="7">
    <location>
        <begin position="375"/>
        <end position="594"/>
    </location>
</feature>
<evidence type="ECO:0000256" key="6">
    <source>
        <dbReference type="SAM" id="MobiDB-lite"/>
    </source>
</evidence>
<reference evidence="8" key="1">
    <citation type="submission" date="2022-11" db="EMBL/GenBank/DDBJ databases">
        <authorList>
            <person name="Morgan W.R."/>
            <person name="Tartar A."/>
        </authorList>
    </citation>
    <scope>NUCLEOTIDE SEQUENCE</scope>
    <source>
        <strain evidence="8">ARSEF 373</strain>
    </source>
</reference>
<feature type="region of interest" description="Disordered" evidence="6">
    <location>
        <begin position="190"/>
        <end position="225"/>
    </location>
</feature>
<evidence type="ECO:0000259" key="7">
    <source>
        <dbReference type="PROSITE" id="PS51158"/>
    </source>
</evidence>
<feature type="region of interest" description="Disordered" evidence="6">
    <location>
        <begin position="89"/>
        <end position="109"/>
    </location>
</feature>
<accession>A0AAV2ZN84</accession>
<evidence type="ECO:0000313" key="9">
    <source>
        <dbReference type="Proteomes" id="UP001146120"/>
    </source>
</evidence>
<name>A0AAV2ZN84_9STRA</name>
<feature type="region of interest" description="Disordered" evidence="6">
    <location>
        <begin position="246"/>
        <end position="299"/>
    </location>
</feature>
<dbReference type="GO" id="GO:0031037">
    <property type="term" value="P:myosin II filament disassembly"/>
    <property type="evidence" value="ECO:0007669"/>
    <property type="project" value="TreeGrafter"/>
</dbReference>
<organism evidence="8 9">
    <name type="scientific">Lagenidium giganteum</name>
    <dbReference type="NCBI Taxonomy" id="4803"/>
    <lineage>
        <taxon>Eukaryota</taxon>
        <taxon>Sar</taxon>
        <taxon>Stramenopiles</taxon>
        <taxon>Oomycota</taxon>
        <taxon>Peronosporomycetes</taxon>
        <taxon>Pythiales</taxon>
        <taxon>Pythiaceae</taxon>
    </lineage>
</organism>
<dbReference type="CDD" id="cd16968">
    <property type="entry name" value="Alpha_kinase_MHCK_like"/>
    <property type="match status" value="1"/>
</dbReference>
<dbReference type="Pfam" id="PF02816">
    <property type="entry name" value="Alpha_kinase"/>
    <property type="match status" value="1"/>
</dbReference>
<evidence type="ECO:0000256" key="1">
    <source>
        <dbReference type="ARBA" id="ARBA00022527"/>
    </source>
</evidence>
<keyword evidence="9" id="KW-1185">Reference proteome</keyword>
<evidence type="ECO:0000313" key="8">
    <source>
        <dbReference type="EMBL" id="DBA05399.1"/>
    </source>
</evidence>
<protein>
    <recommendedName>
        <fullName evidence="7">Alpha-type protein kinase domain-containing protein</fullName>
    </recommendedName>
</protein>
<comment type="caution">
    <text evidence="8">The sequence shown here is derived from an EMBL/GenBank/DDBJ whole genome shotgun (WGS) entry which is preliminary data.</text>
</comment>
<evidence type="ECO:0000256" key="4">
    <source>
        <dbReference type="ARBA" id="ARBA00022777"/>
    </source>
</evidence>
<keyword evidence="5" id="KW-0067">ATP-binding</keyword>
<feature type="compositionally biased region" description="Polar residues" evidence="6">
    <location>
        <begin position="7"/>
        <end position="19"/>
    </location>
</feature>
<dbReference type="GO" id="GO:1903013">
    <property type="term" value="P:response to differentiation-inducing factor 1"/>
    <property type="evidence" value="ECO:0007669"/>
    <property type="project" value="TreeGrafter"/>
</dbReference>
<dbReference type="InterPro" id="IPR011009">
    <property type="entry name" value="Kinase-like_dom_sf"/>
</dbReference>
<feature type="compositionally biased region" description="Acidic residues" evidence="6">
    <location>
        <begin position="246"/>
        <end position="257"/>
    </location>
</feature>
<evidence type="ECO:0000256" key="2">
    <source>
        <dbReference type="ARBA" id="ARBA00022679"/>
    </source>
</evidence>
<dbReference type="PANTHER" id="PTHR45992:SF2">
    <property type="entry name" value="EUKARYOTIC ELONGATION FACTOR 2 KINASE"/>
    <property type="match status" value="1"/>
</dbReference>
<keyword evidence="2" id="KW-0808">Transferase</keyword>
<dbReference type="AlphaFoldDB" id="A0AAV2ZN84"/>
<reference evidence="8" key="2">
    <citation type="journal article" date="2023" name="Microbiol Resour">
        <title>Decontamination and Annotation of the Draft Genome Sequence of the Oomycete Lagenidium giganteum ARSEF 373.</title>
        <authorList>
            <person name="Morgan W.R."/>
            <person name="Tartar A."/>
        </authorList>
    </citation>
    <scope>NUCLEOTIDE SEQUENCE</scope>
    <source>
        <strain evidence="8">ARSEF 373</strain>
    </source>
</reference>
<keyword evidence="1" id="KW-0723">Serine/threonine-protein kinase</keyword>
<dbReference type="InterPro" id="IPR051852">
    <property type="entry name" value="Alpha-type_PK"/>
</dbReference>
<dbReference type="GO" id="GO:0005524">
    <property type="term" value="F:ATP binding"/>
    <property type="evidence" value="ECO:0007669"/>
    <property type="project" value="UniProtKB-KW"/>
</dbReference>